<gene>
    <name evidence="2" type="ORF">ACFOUR_10175</name>
</gene>
<protein>
    <recommendedName>
        <fullName evidence="4">Hydrolase</fullName>
    </recommendedName>
</protein>
<dbReference type="RefSeq" id="WP_256531071.1">
    <property type="nucleotide sequence ID" value="NZ_CP101824.1"/>
</dbReference>
<dbReference type="Proteomes" id="UP001595846">
    <property type="component" value="Unassembled WGS sequence"/>
</dbReference>
<keyword evidence="3" id="KW-1185">Reference proteome</keyword>
<dbReference type="GeneID" id="73903787"/>
<feature type="region of interest" description="Disordered" evidence="1">
    <location>
        <begin position="1"/>
        <end position="26"/>
    </location>
</feature>
<evidence type="ECO:0000313" key="2">
    <source>
        <dbReference type="EMBL" id="MFC3958731.1"/>
    </source>
</evidence>
<feature type="compositionally biased region" description="Basic and acidic residues" evidence="1">
    <location>
        <begin position="1"/>
        <end position="15"/>
    </location>
</feature>
<evidence type="ECO:0000313" key="3">
    <source>
        <dbReference type="Proteomes" id="UP001595846"/>
    </source>
</evidence>
<organism evidence="2 3">
    <name type="scientific">Halovivax cerinus</name>
    <dbReference type="NCBI Taxonomy" id="1487865"/>
    <lineage>
        <taxon>Archaea</taxon>
        <taxon>Methanobacteriati</taxon>
        <taxon>Methanobacteriota</taxon>
        <taxon>Stenosarchaea group</taxon>
        <taxon>Halobacteria</taxon>
        <taxon>Halobacteriales</taxon>
        <taxon>Natrialbaceae</taxon>
        <taxon>Halovivax</taxon>
    </lineage>
</organism>
<comment type="caution">
    <text evidence="2">The sequence shown here is derived from an EMBL/GenBank/DDBJ whole genome shotgun (WGS) entry which is preliminary data.</text>
</comment>
<accession>A0ABD5NPG6</accession>
<proteinExistence type="predicted"/>
<name>A0ABD5NPG6_9EURY</name>
<dbReference type="EMBL" id="JBHSAQ010000006">
    <property type="protein sequence ID" value="MFC3958731.1"/>
    <property type="molecule type" value="Genomic_DNA"/>
</dbReference>
<evidence type="ECO:0000256" key="1">
    <source>
        <dbReference type="SAM" id="MobiDB-lite"/>
    </source>
</evidence>
<dbReference type="AlphaFoldDB" id="A0ABD5NPG6"/>
<evidence type="ECO:0008006" key="4">
    <source>
        <dbReference type="Google" id="ProtNLM"/>
    </source>
</evidence>
<reference evidence="2 3" key="1">
    <citation type="journal article" date="2019" name="Int. J. Syst. Evol. Microbiol.">
        <title>The Global Catalogue of Microorganisms (GCM) 10K type strain sequencing project: providing services to taxonomists for standard genome sequencing and annotation.</title>
        <authorList>
            <consortium name="The Broad Institute Genomics Platform"/>
            <consortium name="The Broad Institute Genome Sequencing Center for Infectious Disease"/>
            <person name="Wu L."/>
            <person name="Ma J."/>
        </authorList>
    </citation>
    <scope>NUCLEOTIDE SEQUENCE [LARGE SCALE GENOMIC DNA]</scope>
    <source>
        <strain evidence="2 3">IBRC-M 10256</strain>
    </source>
</reference>
<sequence>MATSERSPRPAHTADTETATEVDGVGMAHVTVVPSNFDGSGDDS</sequence>